<comment type="caution">
    <text evidence="2">The sequence shown here is derived from an EMBL/GenBank/DDBJ whole genome shotgun (WGS) entry which is preliminary data.</text>
</comment>
<gene>
    <name evidence="2" type="ORF">F4Y60_07365</name>
</gene>
<name>A0A6B0Y484_9RHOB</name>
<accession>A0A6B0Y484</accession>
<protein>
    <submittedName>
        <fullName evidence="2">Uncharacterized protein</fullName>
    </submittedName>
</protein>
<proteinExistence type="predicted"/>
<evidence type="ECO:0000313" key="2">
    <source>
        <dbReference type="EMBL" id="MXY33896.1"/>
    </source>
</evidence>
<organism evidence="2">
    <name type="scientific">Boseongicola sp. SB0664_bin_43</name>
    <dbReference type="NCBI Taxonomy" id="2604844"/>
    <lineage>
        <taxon>Bacteria</taxon>
        <taxon>Pseudomonadati</taxon>
        <taxon>Pseudomonadota</taxon>
        <taxon>Alphaproteobacteria</taxon>
        <taxon>Rhodobacterales</taxon>
        <taxon>Paracoccaceae</taxon>
        <taxon>Boseongicola</taxon>
    </lineage>
</organism>
<sequence>MNADRTVLTNANCVRVQLVPPGKAADPGMTEAKVIDRTRRGAEPFPSPIRHRRQVSPHVPLNARDEQ</sequence>
<feature type="region of interest" description="Disordered" evidence="1">
    <location>
        <begin position="37"/>
        <end position="67"/>
    </location>
</feature>
<dbReference type="AlphaFoldDB" id="A0A6B0Y484"/>
<reference evidence="2" key="1">
    <citation type="submission" date="2019-09" db="EMBL/GenBank/DDBJ databases">
        <title>Characterisation of the sponge microbiome using genome-centric metagenomics.</title>
        <authorList>
            <person name="Engelberts J.P."/>
            <person name="Robbins S.J."/>
            <person name="De Goeij J.M."/>
            <person name="Aranda M."/>
            <person name="Bell S.C."/>
            <person name="Webster N.S."/>
        </authorList>
    </citation>
    <scope>NUCLEOTIDE SEQUENCE</scope>
    <source>
        <strain evidence="2">SB0664_bin_43</strain>
    </source>
</reference>
<evidence type="ECO:0000256" key="1">
    <source>
        <dbReference type="SAM" id="MobiDB-lite"/>
    </source>
</evidence>
<dbReference type="EMBL" id="VXRY01000294">
    <property type="protein sequence ID" value="MXY33896.1"/>
    <property type="molecule type" value="Genomic_DNA"/>
</dbReference>